<comment type="similarity">
    <text evidence="1">Belongs to the CHFR family.</text>
</comment>
<dbReference type="InterPro" id="IPR013083">
    <property type="entry name" value="Znf_RING/FYVE/PHD"/>
</dbReference>
<evidence type="ECO:0000256" key="4">
    <source>
        <dbReference type="ARBA" id="ARBA00022771"/>
    </source>
</evidence>
<evidence type="ECO:0000259" key="8">
    <source>
        <dbReference type="PROSITE" id="PS50089"/>
    </source>
</evidence>
<keyword evidence="3" id="KW-0479">Metal-binding</keyword>
<sequence>MSFAVLVKISIIDNPHAPNAIIFEQKRTMMGRRSEVQIDTNKSHEISKHHALMMHDKVNEKLCWLLEDRESLNGTFVNGRKILRQILHNKDEVIFGGGSSLKFSDVISPETSWLSECFYRFYTPEKPICFEKCSDLHVTLTDQEEIEECCICFVALHKMEALPCGHSFCSHCLNHWIKVCAKSMRPSLCPVCRRPFTRSDISQEDISIQNGKCMVNSIVPLLKTLKVKNIDEIECFKITERWDDSTKQKFWEIYELTNEHHSIQKIFRHYLGFTLDTIYNANMKELENINANLDGDPNLYEEKLRQEVFARFCVMILHARELKKVNSKNVYKNRIIH</sequence>
<dbReference type="CDD" id="cd00060">
    <property type="entry name" value="FHA"/>
    <property type="match status" value="1"/>
</dbReference>
<organism evidence="9 10">
    <name type="scientific">Tritrichomonas musculus</name>
    <dbReference type="NCBI Taxonomy" id="1915356"/>
    <lineage>
        <taxon>Eukaryota</taxon>
        <taxon>Metamonada</taxon>
        <taxon>Parabasalia</taxon>
        <taxon>Tritrichomonadida</taxon>
        <taxon>Tritrichomonadidae</taxon>
        <taxon>Tritrichomonas</taxon>
    </lineage>
</organism>
<gene>
    <name evidence="9" type="ORF">M9Y10_015224</name>
</gene>
<evidence type="ECO:0000256" key="3">
    <source>
        <dbReference type="ARBA" id="ARBA00022723"/>
    </source>
</evidence>
<dbReference type="PANTHER" id="PTHR15315:SF26">
    <property type="entry name" value="E3 UBIQUITIN-PROTEIN LIGASE NRDP1"/>
    <property type="match status" value="1"/>
</dbReference>
<name>A0ABR2L1Q3_9EUKA</name>
<dbReference type="InterPro" id="IPR001841">
    <property type="entry name" value="Znf_RING"/>
</dbReference>
<dbReference type="SMART" id="SM00240">
    <property type="entry name" value="FHA"/>
    <property type="match status" value="1"/>
</dbReference>
<dbReference type="Pfam" id="PF13639">
    <property type="entry name" value="zf-RING_2"/>
    <property type="match status" value="1"/>
</dbReference>
<evidence type="ECO:0000256" key="6">
    <source>
        <dbReference type="PROSITE-ProRule" id="PRU00175"/>
    </source>
</evidence>
<keyword evidence="10" id="KW-1185">Reference proteome</keyword>
<dbReference type="InterPro" id="IPR000253">
    <property type="entry name" value="FHA_dom"/>
</dbReference>
<comment type="caution">
    <text evidence="9">The sequence shown here is derived from an EMBL/GenBank/DDBJ whole genome shotgun (WGS) entry which is preliminary data.</text>
</comment>
<keyword evidence="5" id="KW-0862">Zinc</keyword>
<dbReference type="PROSITE" id="PS50089">
    <property type="entry name" value="ZF_RING_2"/>
    <property type="match status" value="1"/>
</dbReference>
<dbReference type="InterPro" id="IPR008984">
    <property type="entry name" value="SMAD_FHA_dom_sf"/>
</dbReference>
<feature type="domain" description="RING-type" evidence="8">
    <location>
        <begin position="149"/>
        <end position="193"/>
    </location>
</feature>
<evidence type="ECO:0000259" key="7">
    <source>
        <dbReference type="PROSITE" id="PS50006"/>
    </source>
</evidence>
<dbReference type="Gene3D" id="3.30.40.10">
    <property type="entry name" value="Zinc/RING finger domain, C3HC4 (zinc finger)"/>
    <property type="match status" value="1"/>
</dbReference>
<protein>
    <recommendedName>
        <fullName evidence="2">E3 ubiquitin-protein ligase CHFR</fullName>
    </recommendedName>
</protein>
<evidence type="ECO:0000256" key="2">
    <source>
        <dbReference type="ARBA" id="ARBA00017908"/>
    </source>
</evidence>
<evidence type="ECO:0000256" key="1">
    <source>
        <dbReference type="ARBA" id="ARBA00005797"/>
    </source>
</evidence>
<dbReference type="InterPro" id="IPR017907">
    <property type="entry name" value="Znf_RING_CS"/>
</dbReference>
<dbReference type="SUPFAM" id="SSF49879">
    <property type="entry name" value="SMAD/FHA domain"/>
    <property type="match status" value="1"/>
</dbReference>
<dbReference type="PROSITE" id="PS50006">
    <property type="entry name" value="FHA_DOMAIN"/>
    <property type="match status" value="1"/>
</dbReference>
<proteinExistence type="inferred from homology"/>
<evidence type="ECO:0000313" key="10">
    <source>
        <dbReference type="Proteomes" id="UP001470230"/>
    </source>
</evidence>
<accession>A0ABR2L1Q3</accession>
<dbReference type="SUPFAM" id="SSF57850">
    <property type="entry name" value="RING/U-box"/>
    <property type="match status" value="1"/>
</dbReference>
<dbReference type="EMBL" id="JAPFFF010000002">
    <property type="protein sequence ID" value="KAK8897284.1"/>
    <property type="molecule type" value="Genomic_DNA"/>
</dbReference>
<evidence type="ECO:0000256" key="5">
    <source>
        <dbReference type="ARBA" id="ARBA00022833"/>
    </source>
</evidence>
<dbReference type="SMART" id="SM00184">
    <property type="entry name" value="RING"/>
    <property type="match status" value="1"/>
</dbReference>
<feature type="domain" description="FHA" evidence="7">
    <location>
        <begin position="28"/>
        <end position="82"/>
    </location>
</feature>
<dbReference type="PROSITE" id="PS00518">
    <property type="entry name" value="ZF_RING_1"/>
    <property type="match status" value="1"/>
</dbReference>
<dbReference type="Pfam" id="PF00498">
    <property type="entry name" value="FHA"/>
    <property type="match status" value="1"/>
</dbReference>
<dbReference type="PANTHER" id="PTHR15315">
    <property type="entry name" value="RING FINGER PROTEIN 41, 151"/>
    <property type="match status" value="1"/>
</dbReference>
<keyword evidence="4 6" id="KW-0863">Zinc-finger</keyword>
<reference evidence="9 10" key="1">
    <citation type="submission" date="2024-04" db="EMBL/GenBank/DDBJ databases">
        <title>Tritrichomonas musculus Genome.</title>
        <authorList>
            <person name="Alves-Ferreira E."/>
            <person name="Grigg M."/>
            <person name="Lorenzi H."/>
            <person name="Galac M."/>
        </authorList>
    </citation>
    <scope>NUCLEOTIDE SEQUENCE [LARGE SCALE GENOMIC DNA]</scope>
    <source>
        <strain evidence="9 10">EAF2021</strain>
    </source>
</reference>
<dbReference type="Gene3D" id="2.60.200.20">
    <property type="match status" value="1"/>
</dbReference>
<evidence type="ECO:0000313" key="9">
    <source>
        <dbReference type="EMBL" id="KAK8897284.1"/>
    </source>
</evidence>
<dbReference type="Proteomes" id="UP001470230">
    <property type="component" value="Unassembled WGS sequence"/>
</dbReference>